<dbReference type="AlphaFoldDB" id="A0AAN9M1N4"/>
<organism evidence="1 2">
    <name type="scientific">Canavalia gladiata</name>
    <name type="common">Sword bean</name>
    <name type="synonym">Dolichos gladiatus</name>
    <dbReference type="NCBI Taxonomy" id="3824"/>
    <lineage>
        <taxon>Eukaryota</taxon>
        <taxon>Viridiplantae</taxon>
        <taxon>Streptophyta</taxon>
        <taxon>Embryophyta</taxon>
        <taxon>Tracheophyta</taxon>
        <taxon>Spermatophyta</taxon>
        <taxon>Magnoliopsida</taxon>
        <taxon>eudicotyledons</taxon>
        <taxon>Gunneridae</taxon>
        <taxon>Pentapetalae</taxon>
        <taxon>rosids</taxon>
        <taxon>fabids</taxon>
        <taxon>Fabales</taxon>
        <taxon>Fabaceae</taxon>
        <taxon>Papilionoideae</taxon>
        <taxon>50 kb inversion clade</taxon>
        <taxon>NPAAA clade</taxon>
        <taxon>indigoferoid/millettioid clade</taxon>
        <taxon>Phaseoleae</taxon>
        <taxon>Canavalia</taxon>
    </lineage>
</organism>
<dbReference type="EMBL" id="JAYMYQ010000003">
    <property type="protein sequence ID" value="KAK7343702.1"/>
    <property type="molecule type" value="Genomic_DNA"/>
</dbReference>
<protein>
    <submittedName>
        <fullName evidence="1">Uncharacterized protein</fullName>
    </submittedName>
</protein>
<name>A0AAN9M1N4_CANGL</name>
<gene>
    <name evidence="1" type="ORF">VNO77_12661</name>
</gene>
<sequence length="109" mass="12776">MSAQNEELGTIPKNLSELLARTADEYKWSSEKLEKIEKGLKKQNWNKEQLDHIEKTIRDEKWTPKEIVEVEKAYYEQNINGEFFVNHHNDKLCQLGGGSVEIEIKIRCT</sequence>
<dbReference type="Proteomes" id="UP001367508">
    <property type="component" value="Unassembled WGS sequence"/>
</dbReference>
<reference evidence="1 2" key="1">
    <citation type="submission" date="2024-01" db="EMBL/GenBank/DDBJ databases">
        <title>The genomes of 5 underutilized Papilionoideae crops provide insights into root nodulation and disease resistanc.</title>
        <authorList>
            <person name="Jiang F."/>
        </authorList>
    </citation>
    <scope>NUCLEOTIDE SEQUENCE [LARGE SCALE GENOMIC DNA]</scope>
    <source>
        <strain evidence="1">LVBAO_FW01</strain>
        <tissue evidence="1">Leaves</tissue>
    </source>
</reference>
<keyword evidence="2" id="KW-1185">Reference proteome</keyword>
<comment type="caution">
    <text evidence="1">The sequence shown here is derived from an EMBL/GenBank/DDBJ whole genome shotgun (WGS) entry which is preliminary data.</text>
</comment>
<evidence type="ECO:0000313" key="1">
    <source>
        <dbReference type="EMBL" id="KAK7343702.1"/>
    </source>
</evidence>
<accession>A0AAN9M1N4</accession>
<proteinExistence type="predicted"/>
<evidence type="ECO:0000313" key="2">
    <source>
        <dbReference type="Proteomes" id="UP001367508"/>
    </source>
</evidence>